<dbReference type="GO" id="GO:0008658">
    <property type="term" value="F:penicillin binding"/>
    <property type="evidence" value="ECO:0007669"/>
    <property type="project" value="InterPro"/>
</dbReference>
<gene>
    <name evidence="12" type="ORF">BN4615_P2225</name>
</gene>
<dbReference type="GO" id="GO:0006508">
    <property type="term" value="P:proteolysis"/>
    <property type="evidence" value="ECO:0007669"/>
    <property type="project" value="UniProtKB-KW"/>
</dbReference>
<dbReference type="Gene3D" id="3.40.710.10">
    <property type="entry name" value="DD-peptidase/beta-lactamase superfamily"/>
    <property type="match status" value="1"/>
</dbReference>
<evidence type="ECO:0000313" key="12">
    <source>
        <dbReference type="EMBL" id="SBO92711.1"/>
    </source>
</evidence>
<evidence type="ECO:0000256" key="5">
    <source>
        <dbReference type="ARBA" id="ARBA00022801"/>
    </source>
</evidence>
<dbReference type="PANTHER" id="PTHR32282">
    <property type="entry name" value="BINDING PROTEIN TRANSPEPTIDASE, PUTATIVE-RELATED"/>
    <property type="match status" value="1"/>
</dbReference>
<dbReference type="PANTHER" id="PTHR32282:SF34">
    <property type="entry name" value="PENICILLIN-BINDING PROTEIN 1A"/>
    <property type="match status" value="1"/>
</dbReference>
<keyword evidence="4 12" id="KW-0808">Transferase</keyword>
<evidence type="ECO:0000256" key="7">
    <source>
        <dbReference type="ARBA" id="ARBA00034000"/>
    </source>
</evidence>
<dbReference type="Pfam" id="PF00912">
    <property type="entry name" value="Transgly"/>
    <property type="match status" value="1"/>
</dbReference>
<feature type="compositionally biased region" description="Low complexity" evidence="9">
    <location>
        <begin position="663"/>
        <end position="680"/>
    </location>
</feature>
<keyword evidence="1" id="KW-0121">Carboxypeptidase</keyword>
<sequence>MPSWKMVLVGLTVLVAGLFGMFMVAYAYTPLPMGVQQHATEQGSIIYYRDGKTEIARLGTKREIVPISKVPRHVQDAFIAVENRTFRTDPGISVSGIMRAVWSTVTGEQVQGGSTITQEMARGYYDGLSQERTVTRKVKEIFVSIRAGKELSKDQIMATYLNTIYFGRGANGIQAAAQAYFDKDVDKLTPAEGAYLAGRIQSPDAFDKAEAAKNWAPTRERFDYAVRGMAIVDPGRYGQFAQTAKFPKLARLDKKETLKGINGYMVDIVQRELEKRGISRERLRKEGFRVTTTFDKKLMQAAKKTVESNLAAVGDKNIHANLATVDARNGQVLAFYSGHDYLKSFTNNAFDANKQAASAFKPYVLAAWLEKGYSLRSYVSGDGPVTLPGTKPIGNSHDVGAAVQIDRATAESVNTAFATMAQEVGLEEVAKIAEGAGIDKDDLEQAISDHAYGMSIGAGLVTPVEQATGYGIFANGGVHHDAHVVLAVKAYTGKTVMKEADLSRTVISPDTAADATYAMQQVVKYGTARGTVLPGGRPIAGKTGTNNENKEAWFVGYTPQLSTAVGMYKEVAQLDPKTKKVLKDENGYALKREVSLGDIQGADTPTKIWRDFMAIAMDGKPVEEFPAPAFAGERHDLVRQPAPKPTQDPSEDAGDDAGDDAGADPACATDPASCGGPDNGDTGDDPLGDDSVNEDSDGATTIDDGGQPYAGG</sequence>
<dbReference type="Pfam" id="PF00905">
    <property type="entry name" value="Transpeptidase"/>
    <property type="match status" value="1"/>
</dbReference>
<dbReference type="InterPro" id="IPR001264">
    <property type="entry name" value="Glyco_trans_51"/>
</dbReference>
<dbReference type="GO" id="GO:0009002">
    <property type="term" value="F:serine-type D-Ala-D-Ala carboxypeptidase activity"/>
    <property type="evidence" value="ECO:0007669"/>
    <property type="project" value="UniProtKB-EC"/>
</dbReference>
<feature type="domain" description="Glycosyl transferase family 51" evidence="11">
    <location>
        <begin position="55"/>
        <end position="217"/>
    </location>
</feature>
<dbReference type="SUPFAM" id="SSF53955">
    <property type="entry name" value="Lysozyme-like"/>
    <property type="match status" value="1"/>
</dbReference>
<dbReference type="AlphaFoldDB" id="A0A1M4E1M0"/>
<keyword evidence="6" id="KW-0511">Multifunctional enzyme</keyword>
<dbReference type="EC" id="2.4.1.129" evidence="12"/>
<keyword evidence="5" id="KW-0378">Hydrolase</keyword>
<reference evidence="12" key="1">
    <citation type="submission" date="2016-04" db="EMBL/GenBank/DDBJ databases">
        <authorList>
            <person name="Evans L.H."/>
            <person name="Alamgir A."/>
            <person name="Owens N."/>
            <person name="Weber N.D."/>
            <person name="Virtaneva K."/>
            <person name="Barbian K."/>
            <person name="Babar A."/>
            <person name="Rosenke K."/>
        </authorList>
    </citation>
    <scope>NUCLEOTIDE SEQUENCE</scope>
    <source>
        <strain evidence="12">Nono1</strain>
    </source>
</reference>
<keyword evidence="2" id="KW-0645">Protease</keyword>
<name>A0A1M4E1M0_9ACTN</name>
<dbReference type="SUPFAM" id="SSF56601">
    <property type="entry name" value="beta-lactamase/transpeptidase-like"/>
    <property type="match status" value="1"/>
</dbReference>
<evidence type="ECO:0000256" key="2">
    <source>
        <dbReference type="ARBA" id="ARBA00022670"/>
    </source>
</evidence>
<feature type="domain" description="Penicillin-binding protein transpeptidase" evidence="10">
    <location>
        <begin position="325"/>
        <end position="564"/>
    </location>
</feature>
<dbReference type="EMBL" id="LT559118">
    <property type="protein sequence ID" value="SBO92711.1"/>
    <property type="molecule type" value="Genomic_DNA"/>
</dbReference>
<evidence type="ECO:0000256" key="3">
    <source>
        <dbReference type="ARBA" id="ARBA00022676"/>
    </source>
</evidence>
<comment type="catalytic activity">
    <reaction evidence="8">
        <text>[GlcNAc-(1-&gt;4)-Mur2Ac(oyl-L-Ala-gamma-D-Glu-L-Lys-D-Ala-D-Ala)](n)-di-trans,octa-cis-undecaprenyl diphosphate + beta-D-GlcNAc-(1-&gt;4)-Mur2Ac(oyl-L-Ala-gamma-D-Glu-L-Lys-D-Ala-D-Ala)-di-trans,octa-cis-undecaprenyl diphosphate = [GlcNAc-(1-&gt;4)-Mur2Ac(oyl-L-Ala-gamma-D-Glu-L-Lys-D-Ala-D-Ala)](n+1)-di-trans,octa-cis-undecaprenyl diphosphate + di-trans,octa-cis-undecaprenyl diphosphate + H(+)</text>
        <dbReference type="Rhea" id="RHEA:23708"/>
        <dbReference type="Rhea" id="RHEA-COMP:9602"/>
        <dbReference type="Rhea" id="RHEA-COMP:9603"/>
        <dbReference type="ChEBI" id="CHEBI:15378"/>
        <dbReference type="ChEBI" id="CHEBI:58405"/>
        <dbReference type="ChEBI" id="CHEBI:60033"/>
        <dbReference type="ChEBI" id="CHEBI:78435"/>
        <dbReference type="EC" id="2.4.99.28"/>
    </reaction>
</comment>
<evidence type="ECO:0000259" key="11">
    <source>
        <dbReference type="Pfam" id="PF00912"/>
    </source>
</evidence>
<comment type="catalytic activity">
    <reaction evidence="7">
        <text>Preferential cleavage: (Ac)2-L-Lys-D-Ala-|-D-Ala. Also transpeptidation of peptidyl-alanyl moieties that are N-acyl substituents of D-alanine.</text>
        <dbReference type="EC" id="3.4.16.4"/>
    </reaction>
</comment>
<dbReference type="InterPro" id="IPR001460">
    <property type="entry name" value="PCN-bd_Tpept"/>
</dbReference>
<dbReference type="InterPro" id="IPR023346">
    <property type="entry name" value="Lysozyme-like_dom_sf"/>
</dbReference>
<organism evidence="12">
    <name type="scientific">Nonomuraea gerenzanensis</name>
    <dbReference type="NCBI Taxonomy" id="93944"/>
    <lineage>
        <taxon>Bacteria</taxon>
        <taxon>Bacillati</taxon>
        <taxon>Actinomycetota</taxon>
        <taxon>Actinomycetes</taxon>
        <taxon>Streptosporangiales</taxon>
        <taxon>Streptosporangiaceae</taxon>
        <taxon>Nonomuraea</taxon>
    </lineage>
</organism>
<dbReference type="InterPro" id="IPR050396">
    <property type="entry name" value="Glycosyltr_51/Transpeptidase"/>
</dbReference>
<evidence type="ECO:0000256" key="6">
    <source>
        <dbReference type="ARBA" id="ARBA00023268"/>
    </source>
</evidence>
<feature type="compositionally biased region" description="Acidic residues" evidence="9">
    <location>
        <begin position="649"/>
        <end position="662"/>
    </location>
</feature>
<evidence type="ECO:0000256" key="1">
    <source>
        <dbReference type="ARBA" id="ARBA00022645"/>
    </source>
</evidence>
<dbReference type="GO" id="GO:0009252">
    <property type="term" value="P:peptidoglycan biosynthetic process"/>
    <property type="evidence" value="ECO:0007669"/>
    <property type="project" value="TreeGrafter"/>
</dbReference>
<accession>A0A1M4E1M0</accession>
<dbReference type="Gene3D" id="1.10.3810.10">
    <property type="entry name" value="Biosynthetic peptidoglycan transglycosylase-like"/>
    <property type="match status" value="1"/>
</dbReference>
<dbReference type="GO" id="GO:0008955">
    <property type="term" value="F:peptidoglycan glycosyltransferase activity"/>
    <property type="evidence" value="ECO:0007669"/>
    <property type="project" value="UniProtKB-EC"/>
</dbReference>
<evidence type="ECO:0000259" key="10">
    <source>
        <dbReference type="Pfam" id="PF00905"/>
    </source>
</evidence>
<dbReference type="RefSeq" id="WP_225271958.1">
    <property type="nucleotide sequence ID" value="NZ_CP084058.1"/>
</dbReference>
<feature type="region of interest" description="Disordered" evidence="9">
    <location>
        <begin position="633"/>
        <end position="712"/>
    </location>
</feature>
<keyword evidence="3 12" id="KW-0328">Glycosyltransferase</keyword>
<evidence type="ECO:0000256" key="4">
    <source>
        <dbReference type="ARBA" id="ARBA00022679"/>
    </source>
</evidence>
<proteinExistence type="predicted"/>
<evidence type="ECO:0000256" key="8">
    <source>
        <dbReference type="ARBA" id="ARBA00049902"/>
    </source>
</evidence>
<dbReference type="GO" id="GO:0030288">
    <property type="term" value="C:outer membrane-bounded periplasmic space"/>
    <property type="evidence" value="ECO:0007669"/>
    <property type="project" value="TreeGrafter"/>
</dbReference>
<dbReference type="InterPro" id="IPR036950">
    <property type="entry name" value="PBP_transglycosylase"/>
</dbReference>
<evidence type="ECO:0000256" key="9">
    <source>
        <dbReference type="SAM" id="MobiDB-lite"/>
    </source>
</evidence>
<feature type="compositionally biased region" description="Acidic residues" evidence="9">
    <location>
        <begin position="681"/>
        <end position="697"/>
    </location>
</feature>
<dbReference type="InterPro" id="IPR012338">
    <property type="entry name" value="Beta-lactam/transpept-like"/>
</dbReference>
<protein>
    <submittedName>
        <fullName evidence="12">Multimodular transpeptidase-transglycosylase</fullName>
        <ecNumber evidence="12">2.4.1.129</ecNumber>
    </submittedName>
</protein>